<comment type="caution">
    <text evidence="2">The sequence shown here is derived from an EMBL/GenBank/DDBJ whole genome shotgun (WGS) entry which is preliminary data.</text>
</comment>
<gene>
    <name evidence="2" type="ORF">ULMA_14900</name>
</gene>
<dbReference type="InterPro" id="IPR036163">
    <property type="entry name" value="HMA_dom_sf"/>
</dbReference>
<feature type="domain" description="HMA" evidence="1">
    <location>
        <begin position="1"/>
        <end position="66"/>
    </location>
</feature>
<proteinExistence type="predicted"/>
<evidence type="ECO:0000313" key="3">
    <source>
        <dbReference type="Proteomes" id="UP000326509"/>
    </source>
</evidence>
<dbReference type="InterPro" id="IPR006121">
    <property type="entry name" value="HMA_dom"/>
</dbReference>
<dbReference type="Proteomes" id="UP000326509">
    <property type="component" value="Unassembled WGS sequence"/>
</dbReference>
<reference evidence="2 3" key="1">
    <citation type="submission" date="2019-08" db="EMBL/GenBank/DDBJ databases">
        <title>Draft genome sequence of Ulvibacter marinus type strain NBRC 109484.</title>
        <authorList>
            <person name="Kawano K."/>
            <person name="Ushijima N."/>
            <person name="Kihara M."/>
            <person name="Itoh H."/>
        </authorList>
    </citation>
    <scope>NUCLEOTIDE SEQUENCE [LARGE SCALE GENOMIC DNA]</scope>
    <source>
        <strain evidence="2 3">NBRC 109484</strain>
    </source>
</reference>
<dbReference type="OrthoDB" id="677920at2"/>
<sequence>MKTDITVQNLKCGGCGNTITTRLAILQGISDIKVDPETSIVSFNYETEDDLALAEINLIKMGYPPEGVENKILSKAKSFVSCATGKFN</sequence>
<dbReference type="RefSeq" id="WP_151673642.1">
    <property type="nucleotide sequence ID" value="NZ_BKCG01000003.1"/>
</dbReference>
<protein>
    <recommendedName>
        <fullName evidence="1">HMA domain-containing protein</fullName>
    </recommendedName>
</protein>
<name>A0A5J4IY91_9FLAO</name>
<dbReference type="CDD" id="cd00371">
    <property type="entry name" value="HMA"/>
    <property type="match status" value="1"/>
</dbReference>
<dbReference type="SUPFAM" id="SSF55008">
    <property type="entry name" value="HMA, heavy metal-associated domain"/>
    <property type="match status" value="1"/>
</dbReference>
<dbReference type="GO" id="GO:0046872">
    <property type="term" value="F:metal ion binding"/>
    <property type="evidence" value="ECO:0007669"/>
    <property type="project" value="InterPro"/>
</dbReference>
<keyword evidence="3" id="KW-1185">Reference proteome</keyword>
<dbReference type="AlphaFoldDB" id="A0A5J4IY91"/>
<dbReference type="PROSITE" id="PS50846">
    <property type="entry name" value="HMA_2"/>
    <property type="match status" value="1"/>
</dbReference>
<dbReference type="Gene3D" id="3.30.70.100">
    <property type="match status" value="1"/>
</dbReference>
<dbReference type="EMBL" id="BKCG01000003">
    <property type="protein sequence ID" value="GER59382.1"/>
    <property type="molecule type" value="Genomic_DNA"/>
</dbReference>
<dbReference type="Pfam" id="PF00403">
    <property type="entry name" value="HMA"/>
    <property type="match status" value="1"/>
</dbReference>
<accession>A0A5J4IY91</accession>
<evidence type="ECO:0000259" key="1">
    <source>
        <dbReference type="PROSITE" id="PS50846"/>
    </source>
</evidence>
<evidence type="ECO:0000313" key="2">
    <source>
        <dbReference type="EMBL" id="GER59382.1"/>
    </source>
</evidence>
<organism evidence="2 3">
    <name type="scientific">Patiriisocius marinus</name>
    <dbReference type="NCBI Taxonomy" id="1397112"/>
    <lineage>
        <taxon>Bacteria</taxon>
        <taxon>Pseudomonadati</taxon>
        <taxon>Bacteroidota</taxon>
        <taxon>Flavobacteriia</taxon>
        <taxon>Flavobacteriales</taxon>
        <taxon>Flavobacteriaceae</taxon>
        <taxon>Patiriisocius</taxon>
    </lineage>
</organism>